<gene>
    <name evidence="1" type="ORF">CTheo_4818</name>
</gene>
<protein>
    <submittedName>
        <fullName evidence="1">Uncharacterized protein</fullName>
    </submittedName>
</protein>
<evidence type="ECO:0000313" key="2">
    <source>
        <dbReference type="Proteomes" id="UP000383932"/>
    </source>
</evidence>
<evidence type="ECO:0000313" key="1">
    <source>
        <dbReference type="EMBL" id="KAB5591749.1"/>
    </source>
</evidence>
<dbReference type="EMBL" id="SSOP01000091">
    <property type="protein sequence ID" value="KAB5591749.1"/>
    <property type="molecule type" value="Genomic_DNA"/>
</dbReference>
<accession>A0A5N5QJD1</accession>
<reference evidence="1 2" key="1">
    <citation type="journal article" date="2019" name="Fungal Biol. Biotechnol.">
        <title>Draft genome sequence of fastidious pathogen Ceratobasidium theobromae, which causes vascular-streak dieback in Theobroma cacao.</title>
        <authorList>
            <person name="Ali S.S."/>
            <person name="Asman A."/>
            <person name="Shao J."/>
            <person name="Firmansyah A.P."/>
            <person name="Susilo A.W."/>
            <person name="Rosmana A."/>
            <person name="McMahon P."/>
            <person name="Junaid M."/>
            <person name="Guest D."/>
            <person name="Kheng T.Y."/>
            <person name="Meinhardt L.W."/>
            <person name="Bailey B.A."/>
        </authorList>
    </citation>
    <scope>NUCLEOTIDE SEQUENCE [LARGE SCALE GENOMIC DNA]</scope>
    <source>
        <strain evidence="1 2">CT2</strain>
    </source>
</reference>
<dbReference type="AlphaFoldDB" id="A0A5N5QJD1"/>
<comment type="caution">
    <text evidence="1">The sequence shown here is derived from an EMBL/GenBank/DDBJ whole genome shotgun (WGS) entry which is preliminary data.</text>
</comment>
<keyword evidence="2" id="KW-1185">Reference proteome</keyword>
<dbReference type="OrthoDB" id="3254391at2759"/>
<dbReference type="Proteomes" id="UP000383932">
    <property type="component" value="Unassembled WGS sequence"/>
</dbReference>
<proteinExistence type="predicted"/>
<organism evidence="1 2">
    <name type="scientific">Ceratobasidium theobromae</name>
    <dbReference type="NCBI Taxonomy" id="1582974"/>
    <lineage>
        <taxon>Eukaryota</taxon>
        <taxon>Fungi</taxon>
        <taxon>Dikarya</taxon>
        <taxon>Basidiomycota</taxon>
        <taxon>Agaricomycotina</taxon>
        <taxon>Agaricomycetes</taxon>
        <taxon>Cantharellales</taxon>
        <taxon>Ceratobasidiaceae</taxon>
        <taxon>Ceratobasidium</taxon>
    </lineage>
</organism>
<sequence length="433" mass="48293">MEDMSSLYMSAVLGLTCSIILPHEIKLLISRELYDSCSSPEEPGYSQDLVALSMLDKSWRTAALPYLYSQCNIGGRGNFALQNWINRISPQYGHFVKLIDLSLCWMDYDHLPEQEQEMVKAGHDAITKPWEEARDALIAQLVAGLSNLSKAIITIPHCINSPASRECTCLNYFSGTVQAFGQRRMESIRFHGTGANFCPRLARSIFMQSANSLRSVLFSDLIDGCPSPVQPFESLAQLPELGHLSFAAESFRLYDLGSLDWRCPLESIVLANEAGGRTAQKLPIEQLNNLLGKFSSSLRSLALHDILIDNPSNIQATGLLHLVHVTVQSTCDSTFRTLDLLRGHSLETLSVVVVSVVKHTPLFDALENGAFPKLQRINIRLKEGRGTPSCWDSTARAEIEEACKKRDIELIMTGDKRQKDLSAKVRVRRRTRS</sequence>
<name>A0A5N5QJD1_9AGAM</name>